<sequence>MRKATLQILPCTVSQLLSACPVYNEVFTIRDLELNQVSIVGIVRGASPCATHNQYYVDDMTGPPLSVRQWINTDDSSAQVDPEPGVYVKVHGSLRVFQGKKSLLAKDIRCVTDLNELTSHMLEVVYAHMQVFGKVRPNLCLSFVFHIFPQSNCLYRFQGCDVNMNALPVSDGLQISAEGHAENGLSTVQGQHSGNDVGISFRDLVTQLDYVGIEDVRKSLAFLLNEGHVFYTVDENHFKSTEH</sequence>
<dbReference type="InterPro" id="IPR040260">
    <property type="entry name" value="RFA2-like"/>
</dbReference>
<protein>
    <recommendedName>
        <fullName evidence="6">Replication protein A C-terminal domain-containing protein</fullName>
    </recommendedName>
</protein>
<accession>A0A8C6THE5</accession>
<dbReference type="GO" id="GO:0006289">
    <property type="term" value="P:nucleotide-excision repair"/>
    <property type="evidence" value="ECO:0007669"/>
    <property type="project" value="TreeGrafter"/>
</dbReference>
<dbReference type="GO" id="GO:0005662">
    <property type="term" value="C:DNA replication factor A complex"/>
    <property type="evidence" value="ECO:0007669"/>
    <property type="project" value="TreeGrafter"/>
</dbReference>
<evidence type="ECO:0000256" key="1">
    <source>
        <dbReference type="ARBA" id="ARBA00004123"/>
    </source>
</evidence>
<evidence type="ECO:0000256" key="5">
    <source>
        <dbReference type="ARBA" id="ARBA00023242"/>
    </source>
</evidence>
<feature type="domain" description="Replication protein A C-terminal" evidence="6">
    <location>
        <begin position="192"/>
        <end position="236"/>
    </location>
</feature>
<dbReference type="PROSITE" id="PS51257">
    <property type="entry name" value="PROKAR_LIPOPROTEIN"/>
    <property type="match status" value="1"/>
</dbReference>
<keyword evidence="5" id="KW-0539">Nucleus</keyword>
<proteinExistence type="inferred from homology"/>
<dbReference type="InterPro" id="IPR012340">
    <property type="entry name" value="NA-bd_OB-fold"/>
</dbReference>
<evidence type="ECO:0000256" key="2">
    <source>
        <dbReference type="ARBA" id="ARBA00007815"/>
    </source>
</evidence>
<dbReference type="InterPro" id="IPR014892">
    <property type="entry name" value="RPA_C"/>
</dbReference>
<dbReference type="InterPro" id="IPR036388">
    <property type="entry name" value="WH-like_DNA-bd_sf"/>
</dbReference>
<dbReference type="Pfam" id="PF08784">
    <property type="entry name" value="RPA_C"/>
    <property type="match status" value="1"/>
</dbReference>
<keyword evidence="8" id="KW-1185">Reference proteome</keyword>
<dbReference type="Gene3D" id="1.10.10.10">
    <property type="entry name" value="Winged helix-like DNA-binding domain superfamily/Winged helix DNA-binding domain"/>
    <property type="match status" value="1"/>
</dbReference>
<dbReference type="SUPFAM" id="SSF50249">
    <property type="entry name" value="Nucleic acid-binding proteins"/>
    <property type="match status" value="1"/>
</dbReference>
<name>A0A8C6THE5_9GOBI</name>
<dbReference type="AlphaFoldDB" id="A0A8C6THE5"/>
<dbReference type="GO" id="GO:0000781">
    <property type="term" value="C:chromosome, telomeric region"/>
    <property type="evidence" value="ECO:0007669"/>
    <property type="project" value="TreeGrafter"/>
</dbReference>
<dbReference type="GO" id="GO:0006260">
    <property type="term" value="P:DNA replication"/>
    <property type="evidence" value="ECO:0007669"/>
    <property type="project" value="UniProtKB-KW"/>
</dbReference>
<evidence type="ECO:0000259" key="6">
    <source>
        <dbReference type="Pfam" id="PF08784"/>
    </source>
</evidence>
<evidence type="ECO:0000313" key="8">
    <source>
        <dbReference type="Proteomes" id="UP000694523"/>
    </source>
</evidence>
<dbReference type="SUPFAM" id="SSF46785">
    <property type="entry name" value="Winged helix' DNA-binding domain"/>
    <property type="match status" value="1"/>
</dbReference>
<dbReference type="GO" id="GO:0035861">
    <property type="term" value="C:site of double-strand break"/>
    <property type="evidence" value="ECO:0007669"/>
    <property type="project" value="TreeGrafter"/>
</dbReference>
<dbReference type="CDD" id="cd04478">
    <property type="entry name" value="RPA2_DBD_D"/>
    <property type="match status" value="1"/>
</dbReference>
<reference evidence="7" key="1">
    <citation type="submission" date="2025-08" db="UniProtKB">
        <authorList>
            <consortium name="Ensembl"/>
        </authorList>
    </citation>
    <scope>IDENTIFICATION</scope>
</reference>
<dbReference type="Ensembl" id="ENSNMLT00000023551.1">
    <property type="protein sequence ID" value="ENSNMLP00000021005.1"/>
    <property type="gene ID" value="ENSNMLG00000013667.1"/>
</dbReference>
<comment type="similarity">
    <text evidence="2">Belongs to the replication factor A protein 2 family.</text>
</comment>
<dbReference type="Proteomes" id="UP000694523">
    <property type="component" value="Unplaced"/>
</dbReference>
<dbReference type="InterPro" id="IPR036390">
    <property type="entry name" value="WH_DNA-bd_sf"/>
</dbReference>
<dbReference type="InterPro" id="IPR014646">
    <property type="entry name" value="Rfa2/RPA32"/>
</dbReference>
<dbReference type="PIRSF" id="PIRSF036949">
    <property type="entry name" value="RPA32"/>
    <property type="match status" value="1"/>
</dbReference>
<organism evidence="7 8">
    <name type="scientific">Neogobius melanostomus</name>
    <name type="common">round goby</name>
    <dbReference type="NCBI Taxonomy" id="47308"/>
    <lineage>
        <taxon>Eukaryota</taxon>
        <taxon>Metazoa</taxon>
        <taxon>Chordata</taxon>
        <taxon>Craniata</taxon>
        <taxon>Vertebrata</taxon>
        <taxon>Euteleostomi</taxon>
        <taxon>Actinopterygii</taxon>
        <taxon>Neopterygii</taxon>
        <taxon>Teleostei</taxon>
        <taxon>Neoteleostei</taxon>
        <taxon>Acanthomorphata</taxon>
        <taxon>Gobiaria</taxon>
        <taxon>Gobiiformes</taxon>
        <taxon>Gobioidei</taxon>
        <taxon>Gobiidae</taxon>
        <taxon>Benthophilinae</taxon>
        <taxon>Neogobiini</taxon>
        <taxon>Neogobius</taxon>
    </lineage>
</organism>
<evidence type="ECO:0000313" key="7">
    <source>
        <dbReference type="Ensembl" id="ENSNMLP00000021005.1"/>
    </source>
</evidence>
<dbReference type="GO" id="GO:0003697">
    <property type="term" value="F:single-stranded DNA binding"/>
    <property type="evidence" value="ECO:0007669"/>
    <property type="project" value="TreeGrafter"/>
</dbReference>
<keyword evidence="4" id="KW-0238">DNA-binding</keyword>
<dbReference type="Gene3D" id="2.40.50.140">
    <property type="entry name" value="Nucleic acid-binding proteins"/>
    <property type="match status" value="1"/>
</dbReference>
<dbReference type="PANTHER" id="PTHR13989:SF16">
    <property type="entry name" value="REPLICATION PROTEIN A2"/>
    <property type="match status" value="1"/>
</dbReference>
<dbReference type="PANTHER" id="PTHR13989">
    <property type="entry name" value="REPLICATION PROTEIN A-RELATED"/>
    <property type="match status" value="1"/>
</dbReference>
<reference evidence="7" key="2">
    <citation type="submission" date="2025-09" db="UniProtKB">
        <authorList>
            <consortium name="Ensembl"/>
        </authorList>
    </citation>
    <scope>IDENTIFICATION</scope>
</reference>
<keyword evidence="3" id="KW-0235">DNA replication</keyword>
<evidence type="ECO:0000256" key="3">
    <source>
        <dbReference type="ARBA" id="ARBA00022705"/>
    </source>
</evidence>
<dbReference type="GO" id="GO:0000724">
    <property type="term" value="P:double-strand break repair via homologous recombination"/>
    <property type="evidence" value="ECO:0007669"/>
    <property type="project" value="TreeGrafter"/>
</dbReference>
<comment type="subcellular location">
    <subcellularLocation>
        <location evidence="1">Nucleus</location>
    </subcellularLocation>
</comment>
<evidence type="ECO:0000256" key="4">
    <source>
        <dbReference type="ARBA" id="ARBA00023125"/>
    </source>
</evidence>